<reference evidence="2" key="1">
    <citation type="submission" date="2023-07" db="EMBL/GenBank/DDBJ databases">
        <title>30 novel species of actinomycetes from the DSMZ collection.</title>
        <authorList>
            <person name="Nouioui I."/>
        </authorList>
    </citation>
    <scope>NUCLEOTIDE SEQUENCE [LARGE SCALE GENOMIC DNA]</scope>
    <source>
        <strain evidence="2">DSM 44918</strain>
    </source>
</reference>
<accession>A0ABU2LUX0</accession>
<sequence length="79" mass="8496">MTVPRPRVVVHPPRAAGGRRVTVAGQDLGVARSPVELIEFLRRAGLDPDEVLLEDATLIEWRGGGPEVWKGGGADPFEV</sequence>
<proteinExistence type="predicted"/>
<dbReference type="RefSeq" id="WP_311601014.1">
    <property type="nucleotide sequence ID" value="NZ_JAVREM010000030.1"/>
</dbReference>
<protein>
    <submittedName>
        <fullName evidence="1">Uncharacterized protein</fullName>
    </submittedName>
</protein>
<organism evidence="1 2">
    <name type="scientific">Streptomyces millisiae</name>
    <dbReference type="NCBI Taxonomy" id="3075542"/>
    <lineage>
        <taxon>Bacteria</taxon>
        <taxon>Bacillati</taxon>
        <taxon>Actinomycetota</taxon>
        <taxon>Actinomycetes</taxon>
        <taxon>Kitasatosporales</taxon>
        <taxon>Streptomycetaceae</taxon>
        <taxon>Streptomyces</taxon>
    </lineage>
</organism>
<dbReference type="EMBL" id="JAVREM010000030">
    <property type="protein sequence ID" value="MDT0320833.1"/>
    <property type="molecule type" value="Genomic_DNA"/>
</dbReference>
<comment type="caution">
    <text evidence="1">The sequence shown here is derived from an EMBL/GenBank/DDBJ whole genome shotgun (WGS) entry which is preliminary data.</text>
</comment>
<gene>
    <name evidence="1" type="ORF">RNC47_21105</name>
</gene>
<evidence type="ECO:0000313" key="2">
    <source>
        <dbReference type="Proteomes" id="UP001183420"/>
    </source>
</evidence>
<keyword evidence="2" id="KW-1185">Reference proteome</keyword>
<evidence type="ECO:0000313" key="1">
    <source>
        <dbReference type="EMBL" id="MDT0320833.1"/>
    </source>
</evidence>
<dbReference type="Proteomes" id="UP001183420">
    <property type="component" value="Unassembled WGS sequence"/>
</dbReference>
<name>A0ABU2LUX0_9ACTN</name>